<proteinExistence type="inferred from homology"/>
<accession>A0ABM0U619</accession>
<evidence type="ECO:0000256" key="1">
    <source>
        <dbReference type="ARBA" id="ARBA00001968"/>
    </source>
</evidence>
<evidence type="ECO:0000313" key="11">
    <source>
        <dbReference type="Proteomes" id="UP000694864"/>
    </source>
</evidence>
<dbReference type="InterPro" id="IPR027806">
    <property type="entry name" value="HARBI1_dom"/>
</dbReference>
<dbReference type="PANTHER" id="PTHR22930:SF251">
    <property type="entry name" value="DDE TNP4 DOMAIN-CONTAINING PROTEIN"/>
    <property type="match status" value="1"/>
</dbReference>
<protein>
    <submittedName>
        <fullName evidence="12">Uncharacterized protein LOC104720135</fullName>
    </submittedName>
</protein>
<dbReference type="Pfam" id="PF26138">
    <property type="entry name" value="DUF8040"/>
    <property type="match status" value="1"/>
</dbReference>
<name>A0ABM0U619_CAMSA</name>
<organism evidence="11 12">
    <name type="scientific">Camelina sativa</name>
    <name type="common">False flax</name>
    <name type="synonym">Myagrum sativum</name>
    <dbReference type="NCBI Taxonomy" id="90675"/>
    <lineage>
        <taxon>Eukaryota</taxon>
        <taxon>Viridiplantae</taxon>
        <taxon>Streptophyta</taxon>
        <taxon>Embryophyta</taxon>
        <taxon>Tracheophyta</taxon>
        <taxon>Spermatophyta</taxon>
        <taxon>Magnoliopsida</taxon>
        <taxon>eudicotyledons</taxon>
        <taxon>Gunneridae</taxon>
        <taxon>Pentapetalae</taxon>
        <taxon>rosids</taxon>
        <taxon>malvids</taxon>
        <taxon>Brassicales</taxon>
        <taxon>Brassicaceae</taxon>
        <taxon>Camelineae</taxon>
        <taxon>Camelina</taxon>
    </lineage>
</organism>
<dbReference type="RefSeq" id="XP_010436399.1">
    <property type="nucleotide sequence ID" value="XM_010438097.1"/>
</dbReference>
<evidence type="ECO:0000256" key="4">
    <source>
        <dbReference type="ARBA" id="ARBA00022722"/>
    </source>
</evidence>
<evidence type="ECO:0000256" key="7">
    <source>
        <dbReference type="ARBA" id="ARBA00023242"/>
    </source>
</evidence>
<keyword evidence="5" id="KW-0479">Metal-binding</keyword>
<feature type="signal peptide" evidence="8">
    <location>
        <begin position="1"/>
        <end position="20"/>
    </location>
</feature>
<sequence>MNSLLRLAWTVVNLAHFVDTFRPSFEDDDIDLILEEEEHMYSAIQEVYGVNTNREMQRTDRGGGWRRVQRFMHESEKQCFDILRMNQGTFLSLCQVLSQKYKLEESCHVYLEESVAMFLEMVAQDVTVRVLAERYQHSLDTVKRKLDDVLAVLLKLATDIVKPSRSEFAKPSPKLVKDSSAEAYRGRKSEPTMNVLAICNFSMKFIFAYVGVPGRAHDTKVLTHCATHEPSFPHPPNGKYYLVDSGYPTRTGYLGPHRKARYHLDLFARGGPPTSTRELFNRRHSSLRSMIERTFGVWKAKWRILDRKHPKYELKKWIKIVTATMALHNFIRDSHFEDRDFAYWEMVDYYENHGDQAVENEEEGNIEHTPYIPTGDRAMETLRDVITEKIGRGRQLPY</sequence>
<feature type="domain" description="DDE Tnp4" evidence="9">
    <location>
        <begin position="178"/>
        <end position="329"/>
    </location>
</feature>
<evidence type="ECO:0000256" key="5">
    <source>
        <dbReference type="ARBA" id="ARBA00022723"/>
    </source>
</evidence>
<dbReference type="GeneID" id="104720135"/>
<dbReference type="InterPro" id="IPR045249">
    <property type="entry name" value="HARBI1-like"/>
</dbReference>
<dbReference type="Proteomes" id="UP000694864">
    <property type="component" value="Chromosome 10"/>
</dbReference>
<keyword evidence="11" id="KW-1185">Reference proteome</keyword>
<feature type="domain" description="DUF8040" evidence="10">
    <location>
        <begin position="64"/>
        <end position="154"/>
    </location>
</feature>
<dbReference type="InterPro" id="IPR058353">
    <property type="entry name" value="DUF8040"/>
</dbReference>
<evidence type="ECO:0000259" key="10">
    <source>
        <dbReference type="Pfam" id="PF26138"/>
    </source>
</evidence>
<reference evidence="12" key="2">
    <citation type="submission" date="2025-08" db="UniProtKB">
        <authorList>
            <consortium name="RefSeq"/>
        </authorList>
    </citation>
    <scope>IDENTIFICATION</scope>
    <source>
        <tissue evidence="12">Leaf</tissue>
    </source>
</reference>
<keyword evidence="6" id="KW-0378">Hydrolase</keyword>
<comment type="subcellular location">
    <subcellularLocation>
        <location evidence="2">Nucleus</location>
    </subcellularLocation>
</comment>
<keyword evidence="7" id="KW-0539">Nucleus</keyword>
<evidence type="ECO:0000256" key="8">
    <source>
        <dbReference type="SAM" id="SignalP"/>
    </source>
</evidence>
<dbReference type="Pfam" id="PF13359">
    <property type="entry name" value="DDE_Tnp_4"/>
    <property type="match status" value="1"/>
</dbReference>
<dbReference type="PANTHER" id="PTHR22930">
    <property type="match status" value="1"/>
</dbReference>
<evidence type="ECO:0000256" key="6">
    <source>
        <dbReference type="ARBA" id="ARBA00022801"/>
    </source>
</evidence>
<evidence type="ECO:0000313" key="12">
    <source>
        <dbReference type="RefSeq" id="XP_010436399.1"/>
    </source>
</evidence>
<evidence type="ECO:0000256" key="3">
    <source>
        <dbReference type="ARBA" id="ARBA00006958"/>
    </source>
</evidence>
<comment type="cofactor">
    <cofactor evidence="1">
        <name>a divalent metal cation</name>
        <dbReference type="ChEBI" id="CHEBI:60240"/>
    </cofactor>
</comment>
<feature type="chain" id="PRO_5046731534" evidence="8">
    <location>
        <begin position="21"/>
        <end position="398"/>
    </location>
</feature>
<evidence type="ECO:0000256" key="2">
    <source>
        <dbReference type="ARBA" id="ARBA00004123"/>
    </source>
</evidence>
<evidence type="ECO:0000259" key="9">
    <source>
        <dbReference type="Pfam" id="PF13359"/>
    </source>
</evidence>
<comment type="similarity">
    <text evidence="3">Belongs to the HARBI1 family.</text>
</comment>
<keyword evidence="8" id="KW-0732">Signal</keyword>
<gene>
    <name evidence="12" type="primary">LOC104720135</name>
</gene>
<keyword evidence="4" id="KW-0540">Nuclease</keyword>
<reference evidence="11" key="1">
    <citation type="journal article" date="2014" name="Nat. Commun.">
        <title>The emerging biofuel crop Camelina sativa retains a highly undifferentiated hexaploid genome structure.</title>
        <authorList>
            <person name="Kagale S."/>
            <person name="Koh C."/>
            <person name="Nixon J."/>
            <person name="Bollina V."/>
            <person name="Clarke W.E."/>
            <person name="Tuteja R."/>
            <person name="Spillane C."/>
            <person name="Robinson S.J."/>
            <person name="Links M.G."/>
            <person name="Clarke C."/>
            <person name="Higgins E.E."/>
            <person name="Huebert T."/>
            <person name="Sharpe A.G."/>
            <person name="Parkin I.A."/>
        </authorList>
    </citation>
    <scope>NUCLEOTIDE SEQUENCE [LARGE SCALE GENOMIC DNA]</scope>
    <source>
        <strain evidence="11">cv. DH55</strain>
    </source>
</reference>